<keyword evidence="3" id="KW-1185">Reference proteome</keyword>
<feature type="compositionally biased region" description="Polar residues" evidence="1">
    <location>
        <begin position="35"/>
        <end position="47"/>
    </location>
</feature>
<dbReference type="Proteomes" id="UP000287394">
    <property type="component" value="Chromosome"/>
</dbReference>
<proteinExistence type="predicted"/>
<reference evidence="2 3" key="1">
    <citation type="journal article" date="2019" name="Int. J. Syst. Evol. Microbiol.">
        <title>Capsulimonas corticalis gen. nov., sp. nov., an aerobic capsulated bacterium, of a novel bacterial order, Capsulimonadales ord. nov., of the class Armatimonadia of the phylum Armatimonadetes.</title>
        <authorList>
            <person name="Li J."/>
            <person name="Kudo C."/>
            <person name="Tonouchi A."/>
        </authorList>
    </citation>
    <scope>NUCLEOTIDE SEQUENCE [LARGE SCALE GENOMIC DNA]</scope>
    <source>
        <strain evidence="2 3">AX-7</strain>
    </source>
</reference>
<dbReference type="KEGG" id="ccot:CCAX7_55070"/>
<organism evidence="2 3">
    <name type="scientific">Capsulimonas corticalis</name>
    <dbReference type="NCBI Taxonomy" id="2219043"/>
    <lineage>
        <taxon>Bacteria</taxon>
        <taxon>Bacillati</taxon>
        <taxon>Armatimonadota</taxon>
        <taxon>Armatimonadia</taxon>
        <taxon>Capsulimonadales</taxon>
        <taxon>Capsulimonadaceae</taxon>
        <taxon>Capsulimonas</taxon>
    </lineage>
</organism>
<sequence>MAGIDIRDIDKYGTKAAEQIRAQMGVAAIPLPASKSGSARTDPTGAQTDVDKKPKYRNEPVEIDGYTFASKREGNRYRLLKAMQIAGSISGLEMQVPYRFFEGERLIFEYIADFRYTWIESGQKRVEDAKGIRTAVFMLKKRLIEARHGITIEEV</sequence>
<feature type="region of interest" description="Disordered" evidence="1">
    <location>
        <begin position="33"/>
        <end position="56"/>
    </location>
</feature>
<evidence type="ECO:0000256" key="1">
    <source>
        <dbReference type="SAM" id="MobiDB-lite"/>
    </source>
</evidence>
<accession>A0A402D5S5</accession>
<dbReference type="InterPro" id="IPR009414">
    <property type="entry name" value="DUF1064"/>
</dbReference>
<dbReference type="AlphaFoldDB" id="A0A402D5S5"/>
<dbReference type="Pfam" id="PF06356">
    <property type="entry name" value="DUF1064"/>
    <property type="match status" value="1"/>
</dbReference>
<gene>
    <name evidence="2" type="ORF">CCAX7_55070</name>
</gene>
<dbReference type="OrthoDB" id="6688892at2"/>
<evidence type="ECO:0000313" key="3">
    <source>
        <dbReference type="Proteomes" id="UP000287394"/>
    </source>
</evidence>
<name>A0A402D5S5_9BACT</name>
<protein>
    <submittedName>
        <fullName evidence="2">Uncharacterized protein</fullName>
    </submittedName>
</protein>
<dbReference type="RefSeq" id="WP_119324800.1">
    <property type="nucleotide sequence ID" value="NZ_AP025739.1"/>
</dbReference>
<dbReference type="EMBL" id="AP025739">
    <property type="protein sequence ID" value="BDI33456.1"/>
    <property type="molecule type" value="Genomic_DNA"/>
</dbReference>
<evidence type="ECO:0000313" key="2">
    <source>
        <dbReference type="EMBL" id="BDI33456.1"/>
    </source>
</evidence>